<organism evidence="1 2">
    <name type="scientific">Chaetomium tenue</name>
    <dbReference type="NCBI Taxonomy" id="1854479"/>
    <lineage>
        <taxon>Eukaryota</taxon>
        <taxon>Fungi</taxon>
        <taxon>Dikarya</taxon>
        <taxon>Ascomycota</taxon>
        <taxon>Pezizomycotina</taxon>
        <taxon>Sordariomycetes</taxon>
        <taxon>Sordariomycetidae</taxon>
        <taxon>Sordariales</taxon>
        <taxon>Chaetomiaceae</taxon>
        <taxon>Chaetomium</taxon>
    </lineage>
</organism>
<gene>
    <name evidence="1" type="ORF">F5144DRAFT_626785</name>
</gene>
<dbReference type="EMBL" id="JAGIZQ010000002">
    <property type="protein sequence ID" value="KAH6640640.1"/>
    <property type="molecule type" value="Genomic_DNA"/>
</dbReference>
<name>A0ACB7PFB8_9PEZI</name>
<dbReference type="Proteomes" id="UP000724584">
    <property type="component" value="Unassembled WGS sequence"/>
</dbReference>
<proteinExistence type="predicted"/>
<evidence type="ECO:0000313" key="1">
    <source>
        <dbReference type="EMBL" id="KAH6640640.1"/>
    </source>
</evidence>
<sequence length="272" mass="28783">MKPPHATPAPISPAPPPPPPPTTTTTPTAAPIPDTVLRAVHASDQAMYPVALPYTRLRAWVDACPDLSVCFLRAGDGDGDQGSSPAVGAAAVEGLAAPVVGVVVVLPLRRRCWEDLLGGRVKEADVEPGRAFVGEGFGDGEEEVGLHVYHVERFEVGGGGAEKKRFCEFALEEVMRRAQARRGWKVVGMSALTATPAGKRAFERLGFTPTGYTELFVRKTSQQTSQSDMGKGLLEMVCLYPGDSQTAQLSGAGDIVSVSEMTVNYNVRPGPA</sequence>
<accession>A0ACB7PFB8</accession>
<keyword evidence="2" id="KW-1185">Reference proteome</keyword>
<reference evidence="1 2" key="1">
    <citation type="journal article" date="2021" name="Nat. Commun.">
        <title>Genetic determinants of endophytism in the Arabidopsis root mycobiome.</title>
        <authorList>
            <person name="Mesny F."/>
            <person name="Miyauchi S."/>
            <person name="Thiergart T."/>
            <person name="Pickel B."/>
            <person name="Atanasova L."/>
            <person name="Karlsson M."/>
            <person name="Huettel B."/>
            <person name="Barry K.W."/>
            <person name="Haridas S."/>
            <person name="Chen C."/>
            <person name="Bauer D."/>
            <person name="Andreopoulos W."/>
            <person name="Pangilinan J."/>
            <person name="LaButti K."/>
            <person name="Riley R."/>
            <person name="Lipzen A."/>
            <person name="Clum A."/>
            <person name="Drula E."/>
            <person name="Henrissat B."/>
            <person name="Kohler A."/>
            <person name="Grigoriev I.V."/>
            <person name="Martin F.M."/>
            <person name="Hacquard S."/>
        </authorList>
    </citation>
    <scope>NUCLEOTIDE SEQUENCE [LARGE SCALE GENOMIC DNA]</scope>
    <source>
        <strain evidence="1 2">MPI-SDFR-AT-0079</strain>
    </source>
</reference>
<evidence type="ECO:0000313" key="2">
    <source>
        <dbReference type="Proteomes" id="UP000724584"/>
    </source>
</evidence>
<protein>
    <submittedName>
        <fullName evidence="1">Uncharacterized protein</fullName>
    </submittedName>
</protein>
<comment type="caution">
    <text evidence="1">The sequence shown here is derived from an EMBL/GenBank/DDBJ whole genome shotgun (WGS) entry which is preliminary data.</text>
</comment>